<evidence type="ECO:0000313" key="3">
    <source>
        <dbReference type="EMBL" id="MCE4540165.1"/>
    </source>
</evidence>
<evidence type="ECO:0000256" key="1">
    <source>
        <dbReference type="SAM" id="MobiDB-lite"/>
    </source>
</evidence>
<keyword evidence="2" id="KW-0472">Membrane</keyword>
<dbReference type="Proteomes" id="UP001201463">
    <property type="component" value="Unassembled WGS sequence"/>
</dbReference>
<keyword evidence="2" id="KW-0812">Transmembrane</keyword>
<comment type="caution">
    <text evidence="3">The sequence shown here is derived from an EMBL/GenBank/DDBJ whole genome shotgun (WGS) entry which is preliminary data.</text>
</comment>
<organism evidence="3 4">
    <name type="scientific">Pelomonas caseinilytica</name>
    <dbReference type="NCBI Taxonomy" id="2906763"/>
    <lineage>
        <taxon>Bacteria</taxon>
        <taxon>Pseudomonadati</taxon>
        <taxon>Pseudomonadota</taxon>
        <taxon>Betaproteobacteria</taxon>
        <taxon>Burkholderiales</taxon>
        <taxon>Sphaerotilaceae</taxon>
        <taxon>Roseateles</taxon>
    </lineage>
</organism>
<name>A0ABS8XSI5_9BURK</name>
<feature type="transmembrane region" description="Helical" evidence="2">
    <location>
        <begin position="6"/>
        <end position="29"/>
    </location>
</feature>
<accession>A0ABS8XSI5</accession>
<keyword evidence="2" id="KW-1133">Transmembrane helix</keyword>
<evidence type="ECO:0000256" key="2">
    <source>
        <dbReference type="SAM" id="Phobius"/>
    </source>
</evidence>
<sequence length="77" mass="8577">MDPTLSWLLLIAVAVLILAGAVRFDWLALRWRELLRRASPPDDGMPPPPRGSAGTGFKPHDAPPPHRPAFHRSGRRH</sequence>
<keyword evidence="4" id="KW-1185">Reference proteome</keyword>
<dbReference type="RefSeq" id="WP_233394681.1">
    <property type="nucleotide sequence ID" value="NZ_JAJTWT010000014.1"/>
</dbReference>
<gene>
    <name evidence="3" type="ORF">LXT12_23205</name>
</gene>
<feature type="region of interest" description="Disordered" evidence="1">
    <location>
        <begin position="37"/>
        <end position="77"/>
    </location>
</feature>
<protein>
    <submittedName>
        <fullName evidence="3">Uncharacterized protein</fullName>
    </submittedName>
</protein>
<reference evidence="3 4" key="1">
    <citation type="submission" date="2021-12" db="EMBL/GenBank/DDBJ databases">
        <title>Genome seq of p7.</title>
        <authorList>
            <person name="Seo T."/>
        </authorList>
    </citation>
    <scope>NUCLEOTIDE SEQUENCE [LARGE SCALE GENOMIC DNA]</scope>
    <source>
        <strain evidence="3 4">P7</strain>
    </source>
</reference>
<proteinExistence type="predicted"/>
<dbReference type="EMBL" id="JAJTWT010000014">
    <property type="protein sequence ID" value="MCE4540165.1"/>
    <property type="molecule type" value="Genomic_DNA"/>
</dbReference>
<feature type="compositionally biased region" description="Basic residues" evidence="1">
    <location>
        <begin position="68"/>
        <end position="77"/>
    </location>
</feature>
<evidence type="ECO:0000313" key="4">
    <source>
        <dbReference type="Proteomes" id="UP001201463"/>
    </source>
</evidence>